<keyword evidence="2" id="KW-1185">Reference proteome</keyword>
<proteinExistence type="predicted"/>
<accession>A0ABW8MZJ2</accession>
<dbReference type="EMBL" id="JBIYEW010000002">
    <property type="protein sequence ID" value="MFK4637171.1"/>
    <property type="molecule type" value="Genomic_DNA"/>
</dbReference>
<gene>
    <name evidence="1" type="ORF">ABIA52_000060</name>
</gene>
<comment type="caution">
    <text evidence="1">The sequence shown here is derived from an EMBL/GenBank/DDBJ whole genome shotgun (WGS) entry which is preliminary data.</text>
</comment>
<protein>
    <submittedName>
        <fullName evidence="1">Uncharacterized protein</fullName>
    </submittedName>
</protein>
<evidence type="ECO:0000313" key="2">
    <source>
        <dbReference type="Proteomes" id="UP001620520"/>
    </source>
</evidence>
<evidence type="ECO:0000313" key="1">
    <source>
        <dbReference type="EMBL" id="MFK4637171.1"/>
    </source>
</evidence>
<organism evidence="1 2">
    <name type="scientific">Paenarthrobacter histidinolovorans</name>
    <dbReference type="NCBI Taxonomy" id="43664"/>
    <lineage>
        <taxon>Bacteria</taxon>
        <taxon>Bacillati</taxon>
        <taxon>Actinomycetota</taxon>
        <taxon>Actinomycetes</taxon>
        <taxon>Micrococcales</taxon>
        <taxon>Micrococcaceae</taxon>
        <taxon>Paenarthrobacter</taxon>
    </lineage>
</organism>
<reference evidence="1 2" key="1">
    <citation type="submission" date="2024-10" db="EMBL/GenBank/DDBJ databases">
        <title>Novel secondary metabolite-producing bacteria for plant disease control.</title>
        <authorList>
            <person name="Chevrette M."/>
        </authorList>
    </citation>
    <scope>NUCLEOTIDE SEQUENCE [LARGE SCALE GENOMIC DNA]</scope>
    <source>
        <strain evidence="1 2">J30 TE3557</strain>
    </source>
</reference>
<sequence length="72" mass="7817">MIYPLVTDLAAGGVPGGDLQKNFLDRQRWLTGRRCGWRSRTDLPPLATATTAGKKGTPIEYEAINRTALTAS</sequence>
<name>A0ABW8MZJ2_9MICC</name>
<dbReference type="Proteomes" id="UP001620520">
    <property type="component" value="Unassembled WGS sequence"/>
</dbReference>